<proteinExistence type="predicted"/>
<accession>A0ACB9B272</accession>
<gene>
    <name evidence="1" type="ORF">L6452_22684</name>
</gene>
<organism evidence="1 2">
    <name type="scientific">Arctium lappa</name>
    <name type="common">Greater burdock</name>
    <name type="synonym">Lappa major</name>
    <dbReference type="NCBI Taxonomy" id="4217"/>
    <lineage>
        <taxon>Eukaryota</taxon>
        <taxon>Viridiplantae</taxon>
        <taxon>Streptophyta</taxon>
        <taxon>Embryophyta</taxon>
        <taxon>Tracheophyta</taxon>
        <taxon>Spermatophyta</taxon>
        <taxon>Magnoliopsida</taxon>
        <taxon>eudicotyledons</taxon>
        <taxon>Gunneridae</taxon>
        <taxon>Pentapetalae</taxon>
        <taxon>asterids</taxon>
        <taxon>campanulids</taxon>
        <taxon>Asterales</taxon>
        <taxon>Asteraceae</taxon>
        <taxon>Carduoideae</taxon>
        <taxon>Cardueae</taxon>
        <taxon>Arctiinae</taxon>
        <taxon>Arctium</taxon>
    </lineage>
</organism>
<keyword evidence="2" id="KW-1185">Reference proteome</keyword>
<sequence length="99" mass="10959">MSVLLKSPSMTTDNQLPEETWTWISGDLICDLGDAKSNPDKGAIKSVKNTRASRDLKRHGQNLKNREKAAEKAINGETEEAEDVFTGKMKKAVRKNQGT</sequence>
<comment type="caution">
    <text evidence="1">The sequence shown here is derived from an EMBL/GenBank/DDBJ whole genome shotgun (WGS) entry which is preliminary data.</text>
</comment>
<dbReference type="EMBL" id="CM042053">
    <property type="protein sequence ID" value="KAI3715698.1"/>
    <property type="molecule type" value="Genomic_DNA"/>
</dbReference>
<evidence type="ECO:0000313" key="2">
    <source>
        <dbReference type="Proteomes" id="UP001055879"/>
    </source>
</evidence>
<name>A0ACB9B272_ARCLA</name>
<reference evidence="1 2" key="2">
    <citation type="journal article" date="2022" name="Mol. Ecol. Resour.">
        <title>The genomes of chicory, endive, great burdock and yacon provide insights into Asteraceae paleo-polyploidization history and plant inulin production.</title>
        <authorList>
            <person name="Fan W."/>
            <person name="Wang S."/>
            <person name="Wang H."/>
            <person name="Wang A."/>
            <person name="Jiang F."/>
            <person name="Liu H."/>
            <person name="Zhao H."/>
            <person name="Xu D."/>
            <person name="Zhang Y."/>
        </authorList>
    </citation>
    <scope>NUCLEOTIDE SEQUENCE [LARGE SCALE GENOMIC DNA]</scope>
    <source>
        <strain evidence="2">cv. Niubang</strain>
    </source>
</reference>
<protein>
    <submittedName>
        <fullName evidence="1">Uncharacterized protein</fullName>
    </submittedName>
</protein>
<reference evidence="2" key="1">
    <citation type="journal article" date="2022" name="Mol. Ecol. Resour.">
        <title>The genomes of chicory, endive, great burdock and yacon provide insights into Asteraceae palaeo-polyploidization history and plant inulin production.</title>
        <authorList>
            <person name="Fan W."/>
            <person name="Wang S."/>
            <person name="Wang H."/>
            <person name="Wang A."/>
            <person name="Jiang F."/>
            <person name="Liu H."/>
            <person name="Zhao H."/>
            <person name="Xu D."/>
            <person name="Zhang Y."/>
        </authorList>
    </citation>
    <scope>NUCLEOTIDE SEQUENCE [LARGE SCALE GENOMIC DNA]</scope>
    <source>
        <strain evidence="2">cv. Niubang</strain>
    </source>
</reference>
<evidence type="ECO:0000313" key="1">
    <source>
        <dbReference type="EMBL" id="KAI3715698.1"/>
    </source>
</evidence>
<dbReference type="Proteomes" id="UP001055879">
    <property type="component" value="Linkage Group LG07"/>
</dbReference>